<evidence type="ECO:0000256" key="1">
    <source>
        <dbReference type="SAM" id="SignalP"/>
    </source>
</evidence>
<organism evidence="2 3">
    <name type="scientific">Phnomibacter ginsenosidimutans</name>
    <dbReference type="NCBI Taxonomy" id="2676868"/>
    <lineage>
        <taxon>Bacteria</taxon>
        <taxon>Pseudomonadati</taxon>
        <taxon>Bacteroidota</taxon>
        <taxon>Chitinophagia</taxon>
        <taxon>Chitinophagales</taxon>
        <taxon>Chitinophagaceae</taxon>
        <taxon>Phnomibacter</taxon>
    </lineage>
</organism>
<sequence>MKFLYIASLLLLPALCQSQATALLLKKNNKTVQRYYPGRTISFFTTDKMPVNGRLDSLVRDSLFLTYFQLVRVPTPWGTFRMDTAGRYPIAFSMANVGALPRKRNRWFEGVLMTGGLGYTALNLVNTVREKIHPLAKTILPTSLVALVPQQLATPLPNSKKAAIRWAKTTVFRW</sequence>
<feature type="signal peptide" evidence="1">
    <location>
        <begin position="1"/>
        <end position="22"/>
    </location>
</feature>
<reference evidence="2 3" key="1">
    <citation type="submission" date="2019-11" db="EMBL/GenBank/DDBJ databases">
        <authorList>
            <person name="Im W.T."/>
        </authorList>
    </citation>
    <scope>NUCLEOTIDE SEQUENCE [LARGE SCALE GENOMIC DNA]</scope>
    <source>
        <strain evidence="2 3">SB-02</strain>
    </source>
</reference>
<protein>
    <submittedName>
        <fullName evidence="2">Uncharacterized protein</fullName>
    </submittedName>
</protein>
<dbReference type="EMBL" id="CP046566">
    <property type="protein sequence ID" value="QGW29929.1"/>
    <property type="molecule type" value="Genomic_DNA"/>
</dbReference>
<feature type="chain" id="PRO_5026243710" evidence="1">
    <location>
        <begin position="23"/>
        <end position="174"/>
    </location>
</feature>
<proteinExistence type="predicted"/>
<keyword evidence="3" id="KW-1185">Reference proteome</keyword>
<gene>
    <name evidence="2" type="ORF">GLV81_19000</name>
</gene>
<name>A0A6I6GXX0_9BACT</name>
<dbReference type="RefSeq" id="WP_157480614.1">
    <property type="nucleotide sequence ID" value="NZ_CP046566.1"/>
</dbReference>
<keyword evidence="1" id="KW-0732">Signal</keyword>
<accession>A0A6I6GXX0</accession>
<dbReference type="AlphaFoldDB" id="A0A6I6GXX0"/>
<evidence type="ECO:0000313" key="3">
    <source>
        <dbReference type="Proteomes" id="UP000426027"/>
    </source>
</evidence>
<evidence type="ECO:0000313" key="2">
    <source>
        <dbReference type="EMBL" id="QGW29929.1"/>
    </source>
</evidence>
<dbReference type="KEGG" id="fls:GLV81_19000"/>
<dbReference type="Proteomes" id="UP000426027">
    <property type="component" value="Chromosome"/>
</dbReference>